<keyword evidence="9" id="KW-1185">Reference proteome</keyword>
<dbReference type="Gene3D" id="3.90.180.10">
    <property type="entry name" value="Medium-chain alcohol dehydrogenases, catalytic domain"/>
    <property type="match status" value="2"/>
</dbReference>
<feature type="domain" description="J" evidence="7">
    <location>
        <begin position="7"/>
        <end position="72"/>
    </location>
</feature>
<dbReference type="Gene3D" id="3.40.50.720">
    <property type="entry name" value="NAD(P)-binding Rossmann-like Domain"/>
    <property type="match status" value="1"/>
</dbReference>
<sequence length="891" mass="99140">MVAPRQNLYEVLGVPRAWSPDASLPSIRAAYRKLAVQLHPDKGGTREEFAELQAAYVILCNVGLRQRYDETGKTDVPEDVRKGQRAYADQRTVPTPPKEEPVMCWKCGTEIPEKAKFCQECGAPRQAPAAKPQEVPRSKDIKVQLPPALQALIEGRTLESVPVPEDFEQPVAHITVTEKEGKKTLKLVDTYPMIENSRLIEGQVLVQMRAVPLTMSDLNADSRYGCGDIYGCQGIGQVRMVGPRVTMLKPGDWVLPLHDVDSDGDIDLDAMPPGTGRVLGVWKADRCAKLEFSADSPLSIANMALAKSIGAACLMVQESLRLELHEVLIQLLAAKGFTVLAVVRKHSGEDWIKQKLEGLGAKRVFLMQDDIRGMLEESGQPLPALALDGVGGVATNQLVQALSKTGDLVCFGVAGGGSQQAVTLSTSKKWKGNMLQFSFDEWLNRDVTTNAKILNQMLLEVTQLVKDKKMHFVIKEYTTQRFNMAVLNAKQIGRTHCVVLNLPRLEEVTKRYTEEDALVLQETSLQSDSKRHRSWDLDFLEWEDAGAEEEYNWRVDKEKGLFKLHPDAADGAIEKYSSDTSPTPIAQELGSSPAKAEAVLFWLPGRGEIPQEHAHWLERLTKDYKELRVLILEPHQLEQDLKWYDMPLGVQITDCLAAQALPRAGACHNNPGSWVCALVLSMMSSAIPEEICRDPKGRVMYFAEAATFDMPLLPGEIDALRQVECAALGLKRRAQLYSDLADLLVRQLEEQQLKRVPSTSAMRFRDLLSLGVVALYAAMCLMEKPIDSVAFCHSGIPAASMLGKRLTSQVRTATRLHAIYDKADEEIPTTFPDTLHQMLSLAHCKVSLYWLQDGGGHAFSDEAANAVSKCVHMWLDERNSRPNMFRPDFMR</sequence>
<dbReference type="SUPFAM" id="SSF51735">
    <property type="entry name" value="NAD(P)-binding Rossmann-fold domains"/>
    <property type="match status" value="1"/>
</dbReference>
<keyword evidence="4" id="KW-0809">Transit peptide</keyword>
<dbReference type="GO" id="GO:0016491">
    <property type="term" value="F:oxidoreductase activity"/>
    <property type="evidence" value="ECO:0007669"/>
    <property type="project" value="UniProtKB-KW"/>
</dbReference>
<dbReference type="InterPro" id="IPR036869">
    <property type="entry name" value="J_dom_sf"/>
</dbReference>
<comment type="subcellular location">
    <subcellularLocation>
        <location evidence="1">Mitochondrion</location>
    </subcellularLocation>
</comment>
<evidence type="ECO:0000313" key="9">
    <source>
        <dbReference type="Proteomes" id="UP000649617"/>
    </source>
</evidence>
<dbReference type="InterPro" id="IPR036291">
    <property type="entry name" value="NAD(P)-bd_dom_sf"/>
</dbReference>
<evidence type="ECO:0000256" key="4">
    <source>
        <dbReference type="ARBA" id="ARBA00022946"/>
    </source>
</evidence>
<gene>
    <name evidence="8" type="primary">mecr</name>
    <name evidence="8" type="ORF">SPIL2461_LOCUS20360</name>
</gene>
<dbReference type="Pfam" id="PF13240">
    <property type="entry name" value="Zn_Ribbon_1"/>
    <property type="match status" value="1"/>
</dbReference>
<dbReference type="AlphaFoldDB" id="A0A812X389"/>
<dbReference type="InterPro" id="IPR051034">
    <property type="entry name" value="Mito_Enoyl-ACP_Reductase"/>
</dbReference>
<evidence type="ECO:0000256" key="1">
    <source>
        <dbReference type="ARBA" id="ARBA00004173"/>
    </source>
</evidence>
<comment type="caution">
    <text evidence="8">The sequence shown here is derived from an EMBL/GenBank/DDBJ whole genome shotgun (WGS) entry which is preliminary data.</text>
</comment>
<evidence type="ECO:0000256" key="2">
    <source>
        <dbReference type="ARBA" id="ARBA00010371"/>
    </source>
</evidence>
<proteinExistence type="inferred from homology"/>
<dbReference type="SMART" id="SM00271">
    <property type="entry name" value="DnaJ"/>
    <property type="match status" value="1"/>
</dbReference>
<dbReference type="InterPro" id="IPR011032">
    <property type="entry name" value="GroES-like_sf"/>
</dbReference>
<dbReference type="SUPFAM" id="SSF50129">
    <property type="entry name" value="GroES-like"/>
    <property type="match status" value="1"/>
</dbReference>
<protein>
    <submittedName>
        <fullName evidence="8">Mecr protein</fullName>
    </submittedName>
</protein>
<accession>A0A812X389</accession>
<organism evidence="8 9">
    <name type="scientific">Symbiodinium pilosum</name>
    <name type="common">Dinoflagellate</name>
    <dbReference type="NCBI Taxonomy" id="2952"/>
    <lineage>
        <taxon>Eukaryota</taxon>
        <taxon>Sar</taxon>
        <taxon>Alveolata</taxon>
        <taxon>Dinophyceae</taxon>
        <taxon>Suessiales</taxon>
        <taxon>Symbiodiniaceae</taxon>
        <taxon>Symbiodinium</taxon>
    </lineage>
</organism>
<dbReference type="CDD" id="cd06257">
    <property type="entry name" value="DnaJ"/>
    <property type="match status" value="1"/>
</dbReference>
<evidence type="ECO:0000256" key="6">
    <source>
        <dbReference type="ARBA" id="ARBA00023128"/>
    </source>
</evidence>
<dbReference type="OrthoDB" id="445556at2759"/>
<keyword evidence="5" id="KW-0560">Oxidoreductase</keyword>
<evidence type="ECO:0000313" key="8">
    <source>
        <dbReference type="EMBL" id="CAE7716444.1"/>
    </source>
</evidence>
<dbReference type="Pfam" id="PF00226">
    <property type="entry name" value="DnaJ"/>
    <property type="match status" value="1"/>
</dbReference>
<name>A0A812X389_SYMPI</name>
<dbReference type="Proteomes" id="UP000649617">
    <property type="component" value="Unassembled WGS sequence"/>
</dbReference>
<dbReference type="GO" id="GO:0006631">
    <property type="term" value="P:fatty acid metabolic process"/>
    <property type="evidence" value="ECO:0007669"/>
    <property type="project" value="TreeGrafter"/>
</dbReference>
<comment type="similarity">
    <text evidence="2">Belongs to the zinc-containing alcohol dehydrogenase family. Quinone oxidoreductase subfamily.</text>
</comment>
<dbReference type="PANTHER" id="PTHR43981">
    <property type="entry name" value="ENOYL-[ACYL-CARRIER-PROTEIN] REDUCTASE, MITOCHONDRIAL"/>
    <property type="match status" value="1"/>
</dbReference>
<dbReference type="SUPFAM" id="SSF46565">
    <property type="entry name" value="Chaperone J-domain"/>
    <property type="match status" value="1"/>
</dbReference>
<dbReference type="GO" id="GO:0005739">
    <property type="term" value="C:mitochondrion"/>
    <property type="evidence" value="ECO:0007669"/>
    <property type="project" value="UniProtKB-SubCell"/>
</dbReference>
<dbReference type="PROSITE" id="PS50076">
    <property type="entry name" value="DNAJ_2"/>
    <property type="match status" value="1"/>
</dbReference>
<dbReference type="InterPro" id="IPR001623">
    <property type="entry name" value="DnaJ_domain"/>
</dbReference>
<dbReference type="EMBL" id="CAJNIZ010045317">
    <property type="protein sequence ID" value="CAE7716444.1"/>
    <property type="molecule type" value="Genomic_DNA"/>
</dbReference>
<reference evidence="8" key="1">
    <citation type="submission" date="2021-02" db="EMBL/GenBank/DDBJ databases">
        <authorList>
            <person name="Dougan E. K."/>
            <person name="Rhodes N."/>
            <person name="Thang M."/>
            <person name="Chan C."/>
        </authorList>
    </citation>
    <scope>NUCLEOTIDE SEQUENCE</scope>
</reference>
<evidence type="ECO:0000256" key="3">
    <source>
        <dbReference type="ARBA" id="ARBA00022857"/>
    </source>
</evidence>
<evidence type="ECO:0000256" key="5">
    <source>
        <dbReference type="ARBA" id="ARBA00023002"/>
    </source>
</evidence>
<evidence type="ECO:0000259" key="7">
    <source>
        <dbReference type="PROSITE" id="PS50076"/>
    </source>
</evidence>
<keyword evidence="3" id="KW-0521">NADP</keyword>
<keyword evidence="6" id="KW-0496">Mitochondrion</keyword>
<dbReference type="PANTHER" id="PTHR43981:SF2">
    <property type="entry name" value="ENOYL-[ACYL-CARRIER-PROTEIN] REDUCTASE, MITOCHONDRIAL"/>
    <property type="match status" value="1"/>
</dbReference>
<dbReference type="InterPro" id="IPR026870">
    <property type="entry name" value="Zinc_ribbon_dom"/>
</dbReference>
<dbReference type="Gene3D" id="1.10.287.110">
    <property type="entry name" value="DnaJ domain"/>
    <property type="match status" value="1"/>
</dbReference>